<dbReference type="KEGG" id="vdi:Vdis_0800"/>
<gene>
    <name evidence="2" type="ordered locus">Vdis_0800</name>
</gene>
<name>E1QNU6_VULDI</name>
<dbReference type="AlphaFoldDB" id="E1QNU6"/>
<reference evidence="2 3" key="1">
    <citation type="journal article" date="2010" name="Stand. Genomic Sci.">
        <title>Complete genome sequence of Vulcanisaeta distributa type strain (IC-017).</title>
        <authorList>
            <person name="Mavromatis K."/>
            <person name="Sikorski J."/>
            <person name="Pabst E."/>
            <person name="Teshima H."/>
            <person name="Lapidus A."/>
            <person name="Lucas S."/>
            <person name="Nolan M."/>
            <person name="Glavina Del Rio T."/>
            <person name="Cheng J.F."/>
            <person name="Bruce D."/>
            <person name="Goodwin L."/>
            <person name="Pitluck S."/>
            <person name="Liolios K."/>
            <person name="Ivanova N."/>
            <person name="Mikhailova N."/>
            <person name="Pati A."/>
            <person name="Chen A."/>
            <person name="Palaniappan K."/>
            <person name="Land M."/>
            <person name="Hauser L."/>
            <person name="Chang Y.J."/>
            <person name="Jeffries C.D."/>
            <person name="Rohde M."/>
            <person name="Spring S."/>
            <person name="Goker M."/>
            <person name="Wirth R."/>
            <person name="Woyke T."/>
            <person name="Bristow J."/>
            <person name="Eisen J.A."/>
            <person name="Markowitz V."/>
            <person name="Hugenholtz P."/>
            <person name="Klenk H.P."/>
            <person name="Kyrpides N.C."/>
        </authorList>
    </citation>
    <scope>NUCLEOTIDE SEQUENCE [LARGE SCALE GENOMIC DNA]</scope>
    <source>
        <strain evidence="3">DSM 14429 / JCM 11212 / NBRC 100878 / IC-017</strain>
    </source>
</reference>
<evidence type="ECO:0000256" key="1">
    <source>
        <dbReference type="SAM" id="Phobius"/>
    </source>
</evidence>
<keyword evidence="1" id="KW-1133">Transmembrane helix</keyword>
<evidence type="ECO:0000313" key="2">
    <source>
        <dbReference type="EMBL" id="ADN50192.1"/>
    </source>
</evidence>
<keyword evidence="3" id="KW-1185">Reference proteome</keyword>
<feature type="transmembrane region" description="Helical" evidence="1">
    <location>
        <begin position="149"/>
        <end position="168"/>
    </location>
</feature>
<dbReference type="OrthoDB" id="28370at2157"/>
<keyword evidence="1" id="KW-0472">Membrane</keyword>
<feature type="transmembrane region" description="Helical" evidence="1">
    <location>
        <begin position="124"/>
        <end position="143"/>
    </location>
</feature>
<dbReference type="STRING" id="572478.Vdis_0800"/>
<evidence type="ECO:0000313" key="3">
    <source>
        <dbReference type="Proteomes" id="UP000006681"/>
    </source>
</evidence>
<protein>
    <recommendedName>
        <fullName evidence="4">Peptidase M48 domain-containing protein</fullName>
    </recommendedName>
</protein>
<dbReference type="HOGENOM" id="CLU_1243095_0_0_2"/>
<accession>E1QNU6</accession>
<dbReference type="RefSeq" id="WP_013335917.1">
    <property type="nucleotide sequence ID" value="NC_014537.1"/>
</dbReference>
<sequence length="220" mass="25500">MPREPNWLIQYLDIISKLRFTLYKFENGDINHQLFINEVNKSLISCGYDPIKIVISDVMTGFFGAYAVYTPRKPTPIIYVSTELMRKQRPLFGRVLMHEVFHHVLYQRPPSLLFKLAPRRIEPLILIAIPLVTIIALTIPLNIVLYQLLPYIIIALSVTMSSITAILIKALNEHELTATALVIYTITGEWIRDWTYYHDENALMSIKWKESVMPREITAV</sequence>
<dbReference type="eggNOG" id="arCOG13809">
    <property type="taxonomic scope" value="Archaea"/>
</dbReference>
<reference evidence="3" key="2">
    <citation type="journal article" date="2010" name="Stand. Genomic Sci.">
        <title>Complete genome sequence of Vulcanisaeta distributa type strain (IC-017T).</title>
        <authorList>
            <person name="Mavromatis K."/>
            <person name="Sikorski J."/>
            <person name="Pabst E."/>
            <person name="Teshima H."/>
            <person name="Lapidus A."/>
            <person name="Lucas S."/>
            <person name="Nolan M."/>
            <person name="Glavina Del Rio T."/>
            <person name="Cheng J."/>
            <person name="Bruce D."/>
            <person name="Goodwin L."/>
            <person name="Pitluck S."/>
            <person name="Liolios K."/>
            <person name="Ivanova N."/>
            <person name="Mikhailova N."/>
            <person name="Pati A."/>
            <person name="Chen A."/>
            <person name="Palaniappan K."/>
            <person name="Land M."/>
            <person name="Hauser L."/>
            <person name="Chang Y."/>
            <person name="Jeffries C."/>
            <person name="Rohde M."/>
            <person name="Spring S."/>
            <person name="Goker M."/>
            <person name="Wirth R."/>
            <person name="Woyke T."/>
            <person name="Bristow J."/>
            <person name="Eisen J."/>
            <person name="Markowitz V."/>
            <person name="Hugenholtz P."/>
            <person name="Klenk H."/>
            <person name="Kyrpides N."/>
        </authorList>
    </citation>
    <scope>NUCLEOTIDE SEQUENCE [LARGE SCALE GENOMIC DNA]</scope>
    <source>
        <strain evidence="3">DSM 14429 / JCM 11212 / NBRC 100878 / IC-017</strain>
    </source>
</reference>
<dbReference type="Proteomes" id="UP000006681">
    <property type="component" value="Chromosome"/>
</dbReference>
<dbReference type="GeneID" id="9751729"/>
<keyword evidence="1" id="KW-0812">Transmembrane</keyword>
<dbReference type="EMBL" id="CP002100">
    <property type="protein sequence ID" value="ADN50192.1"/>
    <property type="molecule type" value="Genomic_DNA"/>
</dbReference>
<proteinExistence type="predicted"/>
<organism evidence="2 3">
    <name type="scientific">Vulcanisaeta distributa (strain DSM 14429 / JCM 11212 / NBRC 100878 / IC-017)</name>
    <dbReference type="NCBI Taxonomy" id="572478"/>
    <lineage>
        <taxon>Archaea</taxon>
        <taxon>Thermoproteota</taxon>
        <taxon>Thermoprotei</taxon>
        <taxon>Thermoproteales</taxon>
        <taxon>Thermoproteaceae</taxon>
        <taxon>Vulcanisaeta</taxon>
    </lineage>
</organism>
<evidence type="ECO:0008006" key="4">
    <source>
        <dbReference type="Google" id="ProtNLM"/>
    </source>
</evidence>